<organism evidence="2 3">
    <name type="scientific">Roseivivax isoporae LMG 25204</name>
    <dbReference type="NCBI Taxonomy" id="1449351"/>
    <lineage>
        <taxon>Bacteria</taxon>
        <taxon>Pseudomonadati</taxon>
        <taxon>Pseudomonadota</taxon>
        <taxon>Alphaproteobacteria</taxon>
        <taxon>Rhodobacterales</taxon>
        <taxon>Roseobacteraceae</taxon>
        <taxon>Roseivivax</taxon>
    </lineage>
</organism>
<evidence type="ECO:0000259" key="1">
    <source>
        <dbReference type="Pfam" id="PF00881"/>
    </source>
</evidence>
<dbReference type="PANTHER" id="PTHR23026:SF123">
    <property type="entry name" value="NAD(P)H NITROREDUCTASE RV3131-RELATED"/>
    <property type="match status" value="1"/>
</dbReference>
<dbReference type="Pfam" id="PF00881">
    <property type="entry name" value="Nitroreductase"/>
    <property type="match status" value="1"/>
</dbReference>
<dbReference type="InterPro" id="IPR029479">
    <property type="entry name" value="Nitroreductase"/>
</dbReference>
<dbReference type="RefSeq" id="WP_043772608.1">
    <property type="nucleotide sequence ID" value="NZ_JAME01000023.1"/>
</dbReference>
<gene>
    <name evidence="2" type="ORF">RISW2_09645</name>
</gene>
<dbReference type="eggNOG" id="COG0778">
    <property type="taxonomic scope" value="Bacteria"/>
</dbReference>
<dbReference type="OrthoDB" id="9773807at2"/>
<name>X7F5Q2_9RHOB</name>
<dbReference type="PATRIC" id="fig|1449351.3.peg.2982"/>
<keyword evidence="3" id="KW-1185">Reference proteome</keyword>
<dbReference type="AlphaFoldDB" id="X7F5Q2"/>
<dbReference type="PANTHER" id="PTHR23026">
    <property type="entry name" value="NADPH NITROREDUCTASE"/>
    <property type="match status" value="1"/>
</dbReference>
<dbReference type="InterPro" id="IPR012825">
    <property type="entry name" value="BluB"/>
</dbReference>
<dbReference type="STRING" id="1449351.RISW2_09645"/>
<dbReference type="InterPro" id="IPR000415">
    <property type="entry name" value="Nitroreductase-like"/>
</dbReference>
<proteinExistence type="predicted"/>
<dbReference type="EMBL" id="JAME01000023">
    <property type="protein sequence ID" value="ETX28028.1"/>
    <property type="molecule type" value="Genomic_DNA"/>
</dbReference>
<dbReference type="NCBIfam" id="TIGR02476">
    <property type="entry name" value="BluB"/>
    <property type="match status" value="1"/>
</dbReference>
<dbReference type="Gene3D" id="3.40.109.10">
    <property type="entry name" value="NADH Oxidase"/>
    <property type="match status" value="1"/>
</dbReference>
<dbReference type="SUPFAM" id="SSF55469">
    <property type="entry name" value="FMN-dependent nitroreductase-like"/>
    <property type="match status" value="1"/>
</dbReference>
<dbReference type="InterPro" id="IPR050627">
    <property type="entry name" value="Nitroreductase/BluB"/>
</dbReference>
<evidence type="ECO:0000313" key="2">
    <source>
        <dbReference type="EMBL" id="ETX28028.1"/>
    </source>
</evidence>
<evidence type="ECO:0000313" key="3">
    <source>
        <dbReference type="Proteomes" id="UP000023430"/>
    </source>
</evidence>
<sequence>MEFSSEDRARLKALMTWRRDVRHFRTDPLDPALVARLAEAMALAPSVGNARPWRVIRVEDPAVRTAIRDEFARCTAAAEAAYAGARRKEYAALKLAGLDRAPLQLSIFCDTDPEEGHGLGRATMPETLMQSTAMAVYALMLAARAENVGAGLVSILSPDVMARILDVPPRWRFATHVCLGYPEAVDDTPLLHRAGWQENAEPEWETR</sequence>
<dbReference type="Proteomes" id="UP000023430">
    <property type="component" value="Unassembled WGS sequence"/>
</dbReference>
<reference evidence="2 3" key="1">
    <citation type="submission" date="2014-01" db="EMBL/GenBank/DDBJ databases">
        <title>Roseivivax isoporae LMG 25204 Genome Sequencing.</title>
        <authorList>
            <person name="Lai Q."/>
            <person name="Li G."/>
            <person name="Shao Z."/>
        </authorList>
    </citation>
    <scope>NUCLEOTIDE SEQUENCE [LARGE SCALE GENOMIC DNA]</scope>
    <source>
        <strain evidence="2 3">LMG 25204</strain>
    </source>
</reference>
<comment type="caution">
    <text evidence="2">The sequence shown here is derived from an EMBL/GenBank/DDBJ whole genome shotgun (WGS) entry which is preliminary data.</text>
</comment>
<feature type="domain" description="Nitroreductase" evidence="1">
    <location>
        <begin position="16"/>
        <end position="181"/>
    </location>
</feature>
<accession>X7F5Q2</accession>
<protein>
    <submittedName>
        <fullName evidence="2">Cob(II)yrinic acid a,c-diamide reductase</fullName>
    </submittedName>
</protein>
<dbReference type="GO" id="GO:0016491">
    <property type="term" value="F:oxidoreductase activity"/>
    <property type="evidence" value="ECO:0007669"/>
    <property type="project" value="InterPro"/>
</dbReference>